<dbReference type="EMBL" id="LAZR01009801">
    <property type="protein sequence ID" value="KKM70521.1"/>
    <property type="molecule type" value="Genomic_DNA"/>
</dbReference>
<sequence length="86" mass="9803">MTDKNEQYVICEGKKVFVDNGRLDIDYNVESFTEIEGLNNLKNLKHLRAGAMYSLKRIEILYRGTTNFSTFPGSANCITTSYLKSL</sequence>
<dbReference type="AlphaFoldDB" id="A0A0F9K765"/>
<organism evidence="1">
    <name type="scientific">marine sediment metagenome</name>
    <dbReference type="NCBI Taxonomy" id="412755"/>
    <lineage>
        <taxon>unclassified sequences</taxon>
        <taxon>metagenomes</taxon>
        <taxon>ecological metagenomes</taxon>
    </lineage>
</organism>
<evidence type="ECO:0000313" key="1">
    <source>
        <dbReference type="EMBL" id="KKM70521.1"/>
    </source>
</evidence>
<comment type="caution">
    <text evidence="1">The sequence shown here is derived from an EMBL/GenBank/DDBJ whole genome shotgun (WGS) entry which is preliminary data.</text>
</comment>
<gene>
    <name evidence="1" type="ORF">LCGC14_1439880</name>
</gene>
<reference evidence="1" key="1">
    <citation type="journal article" date="2015" name="Nature">
        <title>Complex archaea that bridge the gap between prokaryotes and eukaryotes.</title>
        <authorList>
            <person name="Spang A."/>
            <person name="Saw J.H."/>
            <person name="Jorgensen S.L."/>
            <person name="Zaremba-Niedzwiedzka K."/>
            <person name="Martijn J."/>
            <person name="Lind A.E."/>
            <person name="van Eijk R."/>
            <person name="Schleper C."/>
            <person name="Guy L."/>
            <person name="Ettema T.J."/>
        </authorList>
    </citation>
    <scope>NUCLEOTIDE SEQUENCE</scope>
</reference>
<protein>
    <submittedName>
        <fullName evidence="1">Uncharacterized protein</fullName>
    </submittedName>
</protein>
<name>A0A0F9K765_9ZZZZ</name>
<proteinExistence type="predicted"/>
<accession>A0A0F9K765</accession>